<dbReference type="Proteomes" id="UP000287296">
    <property type="component" value="Unassembled WGS sequence"/>
</dbReference>
<sequence length="82" mass="9924">MTILVPFEYFNERMSDKPYTVYMVNEDNPNKSGYIQGYWECTHCGEGTQFRFFDDSRFPYYQAKCPKCRKDFLAKDDTDWED</sequence>
<dbReference type="EMBL" id="QYTW02000030">
    <property type="protein sequence ID" value="RST57660.1"/>
    <property type="molecule type" value="Genomic_DNA"/>
</dbReference>
<evidence type="ECO:0000313" key="2">
    <source>
        <dbReference type="Proteomes" id="UP000287296"/>
    </source>
</evidence>
<dbReference type="AlphaFoldDB" id="A0A429X2S2"/>
<protein>
    <submittedName>
        <fullName evidence="1">Uncharacterized protein</fullName>
    </submittedName>
</protein>
<dbReference type="OrthoDB" id="2990466at2"/>
<proteinExistence type="predicted"/>
<gene>
    <name evidence="1" type="ORF">D5F11_021610</name>
</gene>
<dbReference type="RefSeq" id="WP_120118308.1">
    <property type="nucleotide sequence ID" value="NZ_QYTW02000030.1"/>
</dbReference>
<organism evidence="1 2">
    <name type="scientific">Siminovitchia terrae</name>
    <name type="common">Bacillus terrae</name>
    <dbReference type="NCBI Taxonomy" id="1914933"/>
    <lineage>
        <taxon>Bacteria</taxon>
        <taxon>Bacillati</taxon>
        <taxon>Bacillota</taxon>
        <taxon>Bacilli</taxon>
        <taxon>Bacillales</taxon>
        <taxon>Bacillaceae</taxon>
        <taxon>Siminovitchia</taxon>
    </lineage>
</organism>
<accession>A0A429X2S2</accession>
<evidence type="ECO:0000313" key="1">
    <source>
        <dbReference type="EMBL" id="RST57660.1"/>
    </source>
</evidence>
<name>A0A429X2S2_SIMTE</name>
<comment type="caution">
    <text evidence="1">The sequence shown here is derived from an EMBL/GenBank/DDBJ whole genome shotgun (WGS) entry which is preliminary data.</text>
</comment>
<reference evidence="1 2" key="1">
    <citation type="submission" date="2018-12" db="EMBL/GenBank/DDBJ databases">
        <authorList>
            <person name="Sun L."/>
            <person name="Chen Z."/>
        </authorList>
    </citation>
    <scope>NUCLEOTIDE SEQUENCE [LARGE SCALE GENOMIC DNA]</scope>
    <source>
        <strain evidence="1 2">LMG 29736</strain>
    </source>
</reference>